<dbReference type="GO" id="GO:0016740">
    <property type="term" value="F:transferase activity"/>
    <property type="evidence" value="ECO:0007669"/>
    <property type="project" value="UniProtKB-KW"/>
</dbReference>
<dbReference type="STRING" id="670307.HYPDE_25083"/>
<dbReference type="EMBL" id="CP005587">
    <property type="protein sequence ID" value="AGK56701.1"/>
    <property type="molecule type" value="Genomic_DNA"/>
</dbReference>
<dbReference type="Pfam" id="PF00117">
    <property type="entry name" value="GATase"/>
    <property type="match status" value="1"/>
</dbReference>
<dbReference type="KEGG" id="hdt:HYPDE_25083"/>
<dbReference type="Gene3D" id="3.40.50.880">
    <property type="match status" value="1"/>
</dbReference>
<dbReference type="eggNOG" id="COG0518">
    <property type="taxonomic scope" value="Bacteria"/>
</dbReference>
<dbReference type="PANTHER" id="PTHR42695:SF5">
    <property type="entry name" value="GLUTAMINE AMIDOTRANSFERASE YLR126C-RELATED"/>
    <property type="match status" value="1"/>
</dbReference>
<dbReference type="AlphaFoldDB" id="N0B833"/>
<dbReference type="InterPro" id="IPR044992">
    <property type="entry name" value="ChyE-like"/>
</dbReference>
<evidence type="ECO:0000313" key="2">
    <source>
        <dbReference type="EMBL" id="AGK56701.1"/>
    </source>
</evidence>
<dbReference type="InterPro" id="IPR017926">
    <property type="entry name" value="GATASE"/>
</dbReference>
<proteinExistence type="predicted"/>
<dbReference type="PANTHER" id="PTHR42695">
    <property type="entry name" value="GLUTAMINE AMIDOTRANSFERASE YLR126C-RELATED"/>
    <property type="match status" value="1"/>
</dbReference>
<keyword evidence="3" id="KW-1185">Reference proteome</keyword>
<accession>N0B833</accession>
<evidence type="ECO:0000259" key="1">
    <source>
        <dbReference type="Pfam" id="PF00117"/>
    </source>
</evidence>
<organism evidence="2 3">
    <name type="scientific">Hyphomicrobium denitrificans 1NES1</name>
    <dbReference type="NCBI Taxonomy" id="670307"/>
    <lineage>
        <taxon>Bacteria</taxon>
        <taxon>Pseudomonadati</taxon>
        <taxon>Pseudomonadota</taxon>
        <taxon>Alphaproteobacteria</taxon>
        <taxon>Hyphomicrobiales</taxon>
        <taxon>Hyphomicrobiaceae</taxon>
        <taxon>Hyphomicrobium</taxon>
    </lineage>
</organism>
<dbReference type="GO" id="GO:0005829">
    <property type="term" value="C:cytosol"/>
    <property type="evidence" value="ECO:0007669"/>
    <property type="project" value="TreeGrafter"/>
</dbReference>
<feature type="domain" description="Glutamine amidotransferase" evidence="1">
    <location>
        <begin position="54"/>
        <end position="193"/>
    </location>
</feature>
<dbReference type="InterPro" id="IPR029062">
    <property type="entry name" value="Class_I_gatase-like"/>
</dbReference>
<name>N0B833_9HYPH</name>
<evidence type="ECO:0000313" key="3">
    <source>
        <dbReference type="Proteomes" id="UP000005952"/>
    </source>
</evidence>
<keyword evidence="2" id="KW-0808">Transferase</keyword>
<reference evidence="2 3" key="1">
    <citation type="journal article" date="2013" name="Genome Announc.">
        <title>Genome sequences for three denitrifying bacterial strains isolated from a uranium- and nitrate-contaminated subsurface environment.</title>
        <authorList>
            <person name="Venkatramanan R."/>
            <person name="Prakash O."/>
            <person name="Woyke T."/>
            <person name="Chain P."/>
            <person name="Goodwin L.A."/>
            <person name="Watson D."/>
            <person name="Brooks S."/>
            <person name="Kostka J.E."/>
            <person name="Green S.J."/>
        </authorList>
    </citation>
    <scope>NUCLEOTIDE SEQUENCE [LARGE SCALE GENOMIC DNA]</scope>
    <source>
        <strain evidence="2 3">1NES1</strain>
    </source>
</reference>
<gene>
    <name evidence="2" type="ORF">HYPDE_25083</name>
</gene>
<keyword evidence="2" id="KW-0315">Glutamine amidotransferase</keyword>
<dbReference type="HOGENOM" id="CLU_054974_3_2_5"/>
<dbReference type="PROSITE" id="PS51273">
    <property type="entry name" value="GATASE_TYPE_1"/>
    <property type="match status" value="1"/>
</dbReference>
<dbReference type="Proteomes" id="UP000005952">
    <property type="component" value="Chromosome"/>
</dbReference>
<dbReference type="SUPFAM" id="SSF52317">
    <property type="entry name" value="Class I glutamine amidotransferase-like"/>
    <property type="match status" value="1"/>
</dbReference>
<dbReference type="CDD" id="cd01741">
    <property type="entry name" value="GATase1_1"/>
    <property type="match status" value="1"/>
</dbReference>
<protein>
    <submittedName>
        <fullName evidence="2">Glutamine amidotransferase class-I</fullName>
    </submittedName>
</protein>
<sequence length="257" mass="27996">MQNELPKGVDRMKILVLQHVDVEHPGIFRDFFKADGLGWDTVELDAGDPLPDVSAYDLMVVMGGPQDVWQEDRYPWLVAEKAAIRKFVVDLGRPYLGICLGHQLLAAAVGGEVAPGKTPEVGISTVKQTQAGHDDPIFRGIADPVDVLQWHGAEVVRLPDDVHVLASSDACAVQAFRYRDSAYGFQFHVEITEQTVSDWAAIPVYAQALDAALGQGAAGRLKSEVAAKLPAFNRTAKTIYDNFKGVLRQAGLVHAQK</sequence>